<dbReference type="AlphaFoldDB" id="A0AA35RRD4"/>
<name>A0AA35RRD4_GEOBA</name>
<accession>A0AA35RRD4</accession>
<keyword evidence="3" id="KW-1185">Reference proteome</keyword>
<feature type="compositionally biased region" description="Basic and acidic residues" evidence="1">
    <location>
        <begin position="45"/>
        <end position="58"/>
    </location>
</feature>
<gene>
    <name evidence="2" type="ORF">GBAR_LOCUS10016</name>
</gene>
<organism evidence="2 3">
    <name type="scientific">Geodia barretti</name>
    <name type="common">Barrett's horny sponge</name>
    <dbReference type="NCBI Taxonomy" id="519541"/>
    <lineage>
        <taxon>Eukaryota</taxon>
        <taxon>Metazoa</taxon>
        <taxon>Porifera</taxon>
        <taxon>Demospongiae</taxon>
        <taxon>Heteroscleromorpha</taxon>
        <taxon>Tetractinellida</taxon>
        <taxon>Astrophorina</taxon>
        <taxon>Geodiidae</taxon>
        <taxon>Geodia</taxon>
    </lineage>
</organism>
<evidence type="ECO:0000313" key="3">
    <source>
        <dbReference type="Proteomes" id="UP001174909"/>
    </source>
</evidence>
<evidence type="ECO:0000256" key="1">
    <source>
        <dbReference type="SAM" id="MobiDB-lite"/>
    </source>
</evidence>
<sequence length="94" mass="10176">SPPSLPPPSLPLPSLPSPSLSLLPSLDLHLTSTRWTPKTRPCSKKMAETKETTETKKTKESKKRLVKQVALNFHLVACSTTAKPSLSPAKPPLP</sequence>
<evidence type="ECO:0000313" key="2">
    <source>
        <dbReference type="EMBL" id="CAI8016334.1"/>
    </source>
</evidence>
<proteinExistence type="predicted"/>
<feature type="region of interest" description="Disordered" evidence="1">
    <location>
        <begin position="34"/>
        <end position="61"/>
    </location>
</feature>
<dbReference type="EMBL" id="CASHTH010001517">
    <property type="protein sequence ID" value="CAI8016334.1"/>
    <property type="molecule type" value="Genomic_DNA"/>
</dbReference>
<reference evidence="2" key="1">
    <citation type="submission" date="2023-03" db="EMBL/GenBank/DDBJ databases">
        <authorList>
            <person name="Steffen K."/>
            <person name="Cardenas P."/>
        </authorList>
    </citation>
    <scope>NUCLEOTIDE SEQUENCE</scope>
</reference>
<comment type="caution">
    <text evidence="2">The sequence shown here is derived from an EMBL/GenBank/DDBJ whole genome shotgun (WGS) entry which is preliminary data.</text>
</comment>
<feature type="non-terminal residue" evidence="2">
    <location>
        <position position="1"/>
    </location>
</feature>
<protein>
    <submittedName>
        <fullName evidence="2">Uncharacterized protein</fullName>
    </submittedName>
</protein>
<dbReference type="Proteomes" id="UP001174909">
    <property type="component" value="Unassembled WGS sequence"/>
</dbReference>